<feature type="transmembrane region" description="Helical" evidence="1">
    <location>
        <begin position="12"/>
        <end position="31"/>
    </location>
</feature>
<evidence type="ECO:0000256" key="1">
    <source>
        <dbReference type="SAM" id="Phobius"/>
    </source>
</evidence>
<proteinExistence type="predicted"/>
<feature type="transmembrane region" description="Helical" evidence="1">
    <location>
        <begin position="43"/>
        <end position="59"/>
    </location>
</feature>
<name>A0A2T1NLY8_9FLAO</name>
<keyword evidence="1" id="KW-0812">Transmembrane</keyword>
<sequence>MTFSNKNLYIRIIILIIALIVAIYCFMIKLPVPFRKVDTELHGLFYFSAAAFINILFLIRTIKDHILVLSLLFLFSALVEFAQEYSNTFYTKRIHGNFDPIDLKFNLLGLVSFSIFWFLFYISLKSQNKN</sequence>
<feature type="transmembrane region" description="Helical" evidence="1">
    <location>
        <begin position="66"/>
        <end position="85"/>
    </location>
</feature>
<keyword evidence="3" id="KW-1185">Reference proteome</keyword>
<evidence type="ECO:0000313" key="3">
    <source>
        <dbReference type="Proteomes" id="UP000238430"/>
    </source>
</evidence>
<accession>A0A2T1NLY8</accession>
<evidence type="ECO:0008006" key="4">
    <source>
        <dbReference type="Google" id="ProtNLM"/>
    </source>
</evidence>
<protein>
    <recommendedName>
        <fullName evidence="4">VanZ-like domain-containing protein</fullName>
    </recommendedName>
</protein>
<gene>
    <name evidence="2" type="ORF">C7H61_01705</name>
</gene>
<evidence type="ECO:0000313" key="2">
    <source>
        <dbReference type="EMBL" id="PSG93914.1"/>
    </source>
</evidence>
<keyword evidence="1" id="KW-0472">Membrane</keyword>
<dbReference type="Proteomes" id="UP000238430">
    <property type="component" value="Unassembled WGS sequence"/>
</dbReference>
<keyword evidence="1" id="KW-1133">Transmembrane helix</keyword>
<dbReference type="AlphaFoldDB" id="A0A2T1NLY8"/>
<dbReference type="EMBL" id="PXOT01000014">
    <property type="protein sequence ID" value="PSG93914.1"/>
    <property type="molecule type" value="Genomic_DNA"/>
</dbReference>
<reference evidence="2 3" key="1">
    <citation type="submission" date="2018-03" db="EMBL/GenBank/DDBJ databases">
        <title>Mesoflavibacter sp. HG37 and Mesoflavibacter sp. HG96 sp.nov., two marine bacteria isolated from seawater of Western Pacific Ocean.</title>
        <authorList>
            <person name="Cheng H."/>
            <person name="Wu Y.-H."/>
            <person name="Guo L.-L."/>
            <person name="Xu X.-W."/>
        </authorList>
    </citation>
    <scope>NUCLEOTIDE SEQUENCE [LARGE SCALE GENOMIC DNA]</scope>
    <source>
        <strain evidence="2 3">KCTC 42117</strain>
    </source>
</reference>
<organism evidence="2 3">
    <name type="scientific">Mesoflavibacter zeaxanthinifaciens subsp. sabulilitoris</name>
    <dbReference type="NCBI Taxonomy" id="1520893"/>
    <lineage>
        <taxon>Bacteria</taxon>
        <taxon>Pseudomonadati</taxon>
        <taxon>Bacteroidota</taxon>
        <taxon>Flavobacteriia</taxon>
        <taxon>Flavobacteriales</taxon>
        <taxon>Flavobacteriaceae</taxon>
        <taxon>Mesoflavibacter</taxon>
    </lineage>
</organism>
<comment type="caution">
    <text evidence="2">The sequence shown here is derived from an EMBL/GenBank/DDBJ whole genome shotgun (WGS) entry which is preliminary data.</text>
</comment>
<feature type="transmembrane region" description="Helical" evidence="1">
    <location>
        <begin position="105"/>
        <end position="124"/>
    </location>
</feature>